<evidence type="ECO:0000313" key="1">
    <source>
        <dbReference type="EMBL" id="KAF2219411.1"/>
    </source>
</evidence>
<accession>A0A6A6G151</accession>
<reference evidence="2" key="1">
    <citation type="journal article" date="2020" name="Stud. Mycol.">
        <title>101 Dothideomycetes genomes: A test case for predicting lifestyles and emergence of pathogens.</title>
        <authorList>
            <person name="Haridas S."/>
            <person name="Albert R."/>
            <person name="Binder M."/>
            <person name="Bloem J."/>
            <person name="LaButti K."/>
            <person name="Salamov A."/>
            <person name="Andreopoulos B."/>
            <person name="Baker S."/>
            <person name="Barry K."/>
            <person name="Bills G."/>
            <person name="Bluhm B."/>
            <person name="Cannon C."/>
            <person name="Castanera R."/>
            <person name="Culley D."/>
            <person name="Daum C."/>
            <person name="Ezra D."/>
            <person name="Gonzalez J."/>
            <person name="Henrissat B."/>
            <person name="Kuo A."/>
            <person name="Liang C."/>
            <person name="Lipzen A."/>
            <person name="Lutzoni F."/>
            <person name="Magnuson J."/>
            <person name="Mondo S."/>
            <person name="Nolan M."/>
            <person name="Ohm R."/>
            <person name="Pangilinan J."/>
            <person name="Park H.-J."/>
            <person name="Ramirez L."/>
            <person name="Alfaro M."/>
            <person name="Sun H."/>
            <person name="Tritt A."/>
            <person name="Yoshinaga Y."/>
            <person name="Zwiers L.-H."/>
            <person name="Turgeon B."/>
            <person name="Goodwin S."/>
            <person name="Spatafora J."/>
            <person name="Crous P."/>
            <person name="Grigoriev I."/>
        </authorList>
    </citation>
    <scope>NUCLEOTIDE SEQUENCE [LARGE SCALE GENOMIC DNA]</scope>
    <source>
        <strain evidence="2">CECT 20119</strain>
    </source>
</reference>
<organism evidence="1 2">
    <name type="scientific">Elsinoe ampelina</name>
    <dbReference type="NCBI Taxonomy" id="302913"/>
    <lineage>
        <taxon>Eukaryota</taxon>
        <taxon>Fungi</taxon>
        <taxon>Dikarya</taxon>
        <taxon>Ascomycota</taxon>
        <taxon>Pezizomycotina</taxon>
        <taxon>Dothideomycetes</taxon>
        <taxon>Dothideomycetidae</taxon>
        <taxon>Myriangiales</taxon>
        <taxon>Elsinoaceae</taxon>
        <taxon>Elsinoe</taxon>
    </lineage>
</organism>
<dbReference type="Proteomes" id="UP000799538">
    <property type="component" value="Unassembled WGS sequence"/>
</dbReference>
<dbReference type="AlphaFoldDB" id="A0A6A6G151"/>
<sequence length="151" mass="16385">MLESCWMSFPELTRRPAADTASRLLSSMRRVHVALQHGLQGFLVVMVDGGKIVPCLSTRFKYKSTMIHGRAVSSQASSPSALLYHPLFILALPNPSVPGLDNDVPFNAAITLGTLAAGQLHLGCPSRFGSSSRKLPLCSSQAFDNQHNRPR</sequence>
<proteinExistence type="predicted"/>
<keyword evidence="2" id="KW-1185">Reference proteome</keyword>
<protein>
    <submittedName>
        <fullName evidence="1">Uncharacterized protein</fullName>
    </submittedName>
</protein>
<gene>
    <name evidence="1" type="ORF">BDZ85DRAFT_268414</name>
</gene>
<name>A0A6A6G151_9PEZI</name>
<dbReference type="EMBL" id="ML992516">
    <property type="protein sequence ID" value="KAF2219411.1"/>
    <property type="molecule type" value="Genomic_DNA"/>
</dbReference>
<evidence type="ECO:0000313" key="2">
    <source>
        <dbReference type="Proteomes" id="UP000799538"/>
    </source>
</evidence>